<feature type="region of interest" description="Disordered" evidence="7">
    <location>
        <begin position="144"/>
        <end position="348"/>
    </location>
</feature>
<evidence type="ECO:0000256" key="3">
    <source>
        <dbReference type="ARBA" id="ARBA00022448"/>
    </source>
</evidence>
<keyword evidence="4" id="KW-0906">Nuclear pore complex</keyword>
<keyword evidence="3" id="KW-0813">Transport</keyword>
<evidence type="ECO:0000256" key="2">
    <source>
        <dbReference type="ARBA" id="ARBA00004620"/>
    </source>
</evidence>
<keyword evidence="10" id="KW-1185">Reference proteome</keyword>
<keyword evidence="4" id="KW-0509">mRNA transport</keyword>
<dbReference type="OMA" id="NVMKRDT"/>
<evidence type="ECO:0000313" key="9">
    <source>
        <dbReference type="EMBL" id="KAA8901201.1"/>
    </source>
</evidence>
<dbReference type="Pfam" id="PF13874">
    <property type="entry name" value="Nup54"/>
    <property type="match status" value="1"/>
</dbReference>
<dbReference type="GeneID" id="54782222"/>
<dbReference type="InterPro" id="IPR025574">
    <property type="entry name" value="Nucleoporin_FG_rpt"/>
</dbReference>
<feature type="compositionally biased region" description="Low complexity" evidence="7">
    <location>
        <begin position="332"/>
        <end position="348"/>
    </location>
</feature>
<sequence>MFGNNAGANTGFSFGGTSNAQNTNTGGNLFGSKPAGQTGGLFGGNNQTQNSGGGLFGNNANQTQNNTSTTGGGLFSNNNNNQAKPAGNLFGSNTQSTGGGLFGNNNANNTANNTTNSGGLFGNNNTNTSGGLFGNKPAAPATSGGLFGNNTANTANNTATNTSGGLFGNKPATTTTSGGLFGNNNANNTQSGTTSGGLFGNNNNNNTTTNTANTSGGLFGSKPATTTTGGGLFGNNNSNTSSTTGGGLFGNNNANSSTTTSGGLFGNKPATTTTGGGLFGGNTNTASSGGLFGSKPATTTTTLGGQQPAQQQSSGLFGNQNKNSAAPSFAWTQPPAAAQPTATATTTAPQVVHTYTPAIRDQLEKIKEQWDPSSPKCALKTHFYNMCTNDQELALRMQRPPNELPEDWDDAMHHRPSDHSYPVKVTSIAEVAQRIEAQLEHVTRSRLILQQLNAKQEQLSSKHDLDNATRIQKARARHTTLSRRLLRLATVLAILKLKGYPLLPEEEEISKQFDTLNAKFTDPNSPMAKLSDISARLVLLKDRANDLNDQLTAQLNETSTGLDRNGVKKDEVATDEIIAKISNVLLQQQVGLNYLNEVVEKDTATVDKKIKAK</sequence>
<reference evidence="9 10" key="1">
    <citation type="submission" date="2019-07" db="EMBL/GenBank/DDBJ databases">
        <title>Genome assembly of two rare yeast pathogens: Diutina rugosa and Trichomonascus ciferrii.</title>
        <authorList>
            <person name="Mixao V."/>
            <person name="Saus E."/>
            <person name="Hansen A."/>
            <person name="Lass-Flor C."/>
            <person name="Gabaldon T."/>
        </authorList>
    </citation>
    <scope>NUCLEOTIDE SEQUENCE [LARGE SCALE GENOMIC DNA]</scope>
    <source>
        <strain evidence="9 10">CBS 613</strain>
    </source>
</reference>
<dbReference type="VEuPathDB" id="FungiDB:DIURU_003571"/>
<evidence type="ECO:0000259" key="8">
    <source>
        <dbReference type="Pfam" id="PF13874"/>
    </source>
</evidence>
<feature type="compositionally biased region" description="Low complexity" evidence="7">
    <location>
        <begin position="200"/>
        <end position="216"/>
    </location>
</feature>
<dbReference type="InterPro" id="IPR025712">
    <property type="entry name" value="Nup54_alpha-helical_dom"/>
</dbReference>
<evidence type="ECO:0000256" key="6">
    <source>
        <dbReference type="SAM" id="Coils"/>
    </source>
</evidence>
<feature type="compositionally biased region" description="Low complexity" evidence="7">
    <location>
        <begin position="57"/>
        <end position="69"/>
    </location>
</feature>
<dbReference type="Pfam" id="PF13634">
    <property type="entry name" value="Nucleoporin_FG"/>
    <property type="match status" value="2"/>
</dbReference>
<evidence type="ECO:0000313" key="10">
    <source>
        <dbReference type="Proteomes" id="UP000449547"/>
    </source>
</evidence>
<dbReference type="InterPro" id="IPR024864">
    <property type="entry name" value="Nup54/Nup57/Nup44"/>
</dbReference>
<dbReference type="RefSeq" id="XP_034011824.1">
    <property type="nucleotide sequence ID" value="XM_034156348.1"/>
</dbReference>
<dbReference type="EMBL" id="SWFT01000105">
    <property type="protein sequence ID" value="KAA8901201.1"/>
    <property type="molecule type" value="Genomic_DNA"/>
</dbReference>
<keyword evidence="5" id="KW-0539">Nucleus</keyword>
<evidence type="ECO:0000256" key="7">
    <source>
        <dbReference type="SAM" id="MobiDB-lite"/>
    </source>
</evidence>
<feature type="compositionally biased region" description="Low complexity" evidence="7">
    <location>
        <begin position="250"/>
        <end position="262"/>
    </location>
</feature>
<comment type="subcellular location">
    <subcellularLocation>
        <location evidence="2">Nucleus membrane</location>
        <topology evidence="2">Peripheral membrane protein</topology>
        <orientation evidence="2">Nucleoplasmic side</orientation>
    </subcellularLocation>
    <subcellularLocation>
        <location evidence="1">Nucleus</location>
        <location evidence="1">Nuclear pore complex</location>
    </subcellularLocation>
</comment>
<dbReference type="GO" id="GO:0036228">
    <property type="term" value="P:protein localization to nuclear inner membrane"/>
    <property type="evidence" value="ECO:0007669"/>
    <property type="project" value="TreeGrafter"/>
</dbReference>
<name>A0A642ULG8_DIURU</name>
<dbReference type="Proteomes" id="UP000449547">
    <property type="component" value="Unassembled WGS sequence"/>
</dbReference>
<dbReference type="GO" id="GO:0006999">
    <property type="term" value="P:nuclear pore organization"/>
    <property type="evidence" value="ECO:0007669"/>
    <property type="project" value="TreeGrafter"/>
</dbReference>
<organism evidence="9 10">
    <name type="scientific">Diutina rugosa</name>
    <name type="common">Yeast</name>
    <name type="synonym">Candida rugosa</name>
    <dbReference type="NCBI Taxonomy" id="5481"/>
    <lineage>
        <taxon>Eukaryota</taxon>
        <taxon>Fungi</taxon>
        <taxon>Dikarya</taxon>
        <taxon>Ascomycota</taxon>
        <taxon>Saccharomycotina</taxon>
        <taxon>Pichiomycetes</taxon>
        <taxon>Debaryomycetaceae</taxon>
        <taxon>Diutina</taxon>
    </lineage>
</organism>
<feature type="coiled-coil region" evidence="6">
    <location>
        <begin position="530"/>
        <end position="557"/>
    </location>
</feature>
<keyword evidence="6" id="KW-0175">Coiled coil</keyword>
<evidence type="ECO:0000256" key="5">
    <source>
        <dbReference type="ARBA" id="ARBA00023242"/>
    </source>
</evidence>
<dbReference type="PANTHER" id="PTHR13000:SF0">
    <property type="entry name" value="NUCLEOPORIN P54"/>
    <property type="match status" value="1"/>
</dbReference>
<dbReference type="GO" id="GO:0006607">
    <property type="term" value="P:NLS-bearing protein import into nucleus"/>
    <property type="evidence" value="ECO:0007669"/>
    <property type="project" value="TreeGrafter"/>
</dbReference>
<comment type="caution">
    <text evidence="9">The sequence shown here is derived from an EMBL/GenBank/DDBJ whole genome shotgun (WGS) entry which is preliminary data.</text>
</comment>
<dbReference type="GO" id="GO:0031965">
    <property type="term" value="C:nuclear membrane"/>
    <property type="evidence" value="ECO:0007669"/>
    <property type="project" value="UniProtKB-SubCell"/>
</dbReference>
<feature type="compositionally biased region" description="Low complexity" evidence="7">
    <location>
        <begin position="234"/>
        <end position="243"/>
    </location>
</feature>
<keyword evidence="4" id="KW-0653">Protein transport</keyword>
<feature type="compositionally biased region" description="Polar residues" evidence="7">
    <location>
        <begin position="171"/>
        <end position="190"/>
    </location>
</feature>
<dbReference type="OrthoDB" id="6162375at2759"/>
<dbReference type="GO" id="GO:0017056">
    <property type="term" value="F:structural constituent of nuclear pore"/>
    <property type="evidence" value="ECO:0007669"/>
    <property type="project" value="TreeGrafter"/>
</dbReference>
<dbReference type="PANTHER" id="PTHR13000">
    <property type="entry name" value="NUCLEOPORIN P54"/>
    <property type="match status" value="1"/>
</dbReference>
<feature type="compositionally biased region" description="Polar residues" evidence="7">
    <location>
        <begin position="317"/>
        <end position="326"/>
    </location>
</feature>
<feature type="compositionally biased region" description="Polar residues" evidence="7">
    <location>
        <begin position="1"/>
        <end position="27"/>
    </location>
</feature>
<evidence type="ECO:0000256" key="4">
    <source>
        <dbReference type="ARBA" id="ARBA00023132"/>
    </source>
</evidence>
<feature type="region of interest" description="Disordered" evidence="7">
    <location>
        <begin position="1"/>
        <end position="123"/>
    </location>
</feature>
<feature type="compositionally biased region" description="Low complexity" evidence="7">
    <location>
        <begin position="104"/>
        <end position="116"/>
    </location>
</feature>
<evidence type="ECO:0000256" key="1">
    <source>
        <dbReference type="ARBA" id="ARBA00004567"/>
    </source>
</evidence>
<feature type="compositionally biased region" description="Low complexity" evidence="7">
    <location>
        <begin position="296"/>
        <end position="316"/>
    </location>
</feature>
<dbReference type="GO" id="GO:0044613">
    <property type="term" value="C:nuclear pore central transport channel"/>
    <property type="evidence" value="ECO:0007669"/>
    <property type="project" value="TreeGrafter"/>
</dbReference>
<proteinExistence type="predicted"/>
<feature type="domain" description="Nucleoporin Nup54 alpha-helical" evidence="8">
    <location>
        <begin position="399"/>
        <end position="537"/>
    </location>
</feature>
<accession>A0A642ULG8</accession>
<protein>
    <recommendedName>
        <fullName evidence="8">Nucleoporin Nup54 alpha-helical domain-containing protein</fullName>
    </recommendedName>
</protein>
<dbReference type="AlphaFoldDB" id="A0A642ULG8"/>
<gene>
    <name evidence="9" type="ORF">DIURU_003571</name>
</gene>
<feature type="compositionally biased region" description="Low complexity" evidence="7">
    <location>
        <begin position="149"/>
        <end position="162"/>
    </location>
</feature>
<keyword evidence="4" id="KW-0811">Translocation</keyword>